<dbReference type="Proteomes" id="UP001280121">
    <property type="component" value="Unassembled WGS sequence"/>
</dbReference>
<accession>A0AAD9X8F5</accession>
<keyword evidence="2" id="KW-1185">Reference proteome</keyword>
<name>A0AAD9X8F5_9ROSI</name>
<evidence type="ECO:0000313" key="1">
    <source>
        <dbReference type="EMBL" id="KAK2654886.1"/>
    </source>
</evidence>
<evidence type="ECO:0000313" key="2">
    <source>
        <dbReference type="Proteomes" id="UP001280121"/>
    </source>
</evidence>
<gene>
    <name evidence="1" type="ORF">Ddye_014742</name>
</gene>
<dbReference type="AlphaFoldDB" id="A0AAD9X8F5"/>
<dbReference type="EMBL" id="JANJYI010000004">
    <property type="protein sequence ID" value="KAK2654886.1"/>
    <property type="molecule type" value="Genomic_DNA"/>
</dbReference>
<protein>
    <submittedName>
        <fullName evidence="1">Uncharacterized protein</fullName>
    </submittedName>
</protein>
<organism evidence="1 2">
    <name type="scientific">Dipteronia dyeriana</name>
    <dbReference type="NCBI Taxonomy" id="168575"/>
    <lineage>
        <taxon>Eukaryota</taxon>
        <taxon>Viridiplantae</taxon>
        <taxon>Streptophyta</taxon>
        <taxon>Embryophyta</taxon>
        <taxon>Tracheophyta</taxon>
        <taxon>Spermatophyta</taxon>
        <taxon>Magnoliopsida</taxon>
        <taxon>eudicotyledons</taxon>
        <taxon>Gunneridae</taxon>
        <taxon>Pentapetalae</taxon>
        <taxon>rosids</taxon>
        <taxon>malvids</taxon>
        <taxon>Sapindales</taxon>
        <taxon>Sapindaceae</taxon>
        <taxon>Hippocastanoideae</taxon>
        <taxon>Acereae</taxon>
        <taxon>Dipteronia</taxon>
    </lineage>
</organism>
<proteinExistence type="predicted"/>
<dbReference type="PANTHER" id="PTHR33116">
    <property type="entry name" value="REVERSE TRANSCRIPTASE ZINC-BINDING DOMAIN-CONTAINING PROTEIN-RELATED-RELATED"/>
    <property type="match status" value="1"/>
</dbReference>
<dbReference type="PANTHER" id="PTHR33116:SF78">
    <property type="entry name" value="OS12G0587133 PROTEIN"/>
    <property type="match status" value="1"/>
</dbReference>
<sequence length="161" mass="18029">MFLSKGGKGVLIKYVLANIPTYFWSIFKVPISVFQDIERYQRGFFRGDGLEKRKLHAVDWETVCKSKRKGGLGIGRILDKNKGCWLNGHGNLGRIEALCGGKLCVPNTVFNLQLFFGIGTSLPQCLLSLELLATFFKKKLSVKIFVEGLKVIVGKGDKVRF</sequence>
<reference evidence="1" key="1">
    <citation type="journal article" date="2023" name="Plant J.">
        <title>Genome sequences and population genomics provide insights into the demographic history, inbreeding, and mutation load of two 'living fossil' tree species of Dipteronia.</title>
        <authorList>
            <person name="Feng Y."/>
            <person name="Comes H.P."/>
            <person name="Chen J."/>
            <person name="Zhu S."/>
            <person name="Lu R."/>
            <person name="Zhang X."/>
            <person name="Li P."/>
            <person name="Qiu J."/>
            <person name="Olsen K.M."/>
            <person name="Qiu Y."/>
        </authorList>
    </citation>
    <scope>NUCLEOTIDE SEQUENCE</scope>
    <source>
        <strain evidence="1">KIB01</strain>
    </source>
</reference>
<comment type="caution">
    <text evidence="1">The sequence shown here is derived from an EMBL/GenBank/DDBJ whole genome shotgun (WGS) entry which is preliminary data.</text>
</comment>